<dbReference type="InterPro" id="IPR051207">
    <property type="entry name" value="ComplexI_NDUFA9_subunit"/>
</dbReference>
<dbReference type="InterPro" id="IPR016040">
    <property type="entry name" value="NAD(P)-bd_dom"/>
</dbReference>
<dbReference type="SUPFAM" id="SSF55961">
    <property type="entry name" value="Bet v1-like"/>
    <property type="match status" value="1"/>
</dbReference>
<feature type="region of interest" description="Disordered" evidence="1">
    <location>
        <begin position="1"/>
        <end position="64"/>
    </location>
</feature>
<dbReference type="Pfam" id="PF13460">
    <property type="entry name" value="NAD_binding_10"/>
    <property type="match status" value="1"/>
</dbReference>
<dbReference type="PANTHER" id="PTHR12126:SF11">
    <property type="entry name" value="NADH DEHYDROGENASE [UBIQUINONE] 1 ALPHA SUBCOMPLEX SUBUNIT 9, MITOCHONDRIAL"/>
    <property type="match status" value="1"/>
</dbReference>
<dbReference type="AlphaFoldDB" id="A0A949JRI3"/>
<protein>
    <submittedName>
        <fullName evidence="3">SDR family oxidoreductase</fullName>
    </submittedName>
</protein>
<dbReference type="EMBL" id="JAELVF020000005">
    <property type="protein sequence ID" value="MBU7600924.1"/>
    <property type="molecule type" value="Genomic_DNA"/>
</dbReference>
<evidence type="ECO:0000313" key="3">
    <source>
        <dbReference type="EMBL" id="MBU7600924.1"/>
    </source>
</evidence>
<dbReference type="Proteomes" id="UP000694501">
    <property type="component" value="Unassembled WGS sequence"/>
</dbReference>
<dbReference type="InterPro" id="IPR036291">
    <property type="entry name" value="NAD(P)-bd_dom_sf"/>
</dbReference>
<dbReference type="SUPFAM" id="SSF51735">
    <property type="entry name" value="NAD(P)-binding Rossmann-fold domains"/>
    <property type="match status" value="1"/>
</dbReference>
<accession>A0A949JRI3</accession>
<evidence type="ECO:0000313" key="4">
    <source>
        <dbReference type="Proteomes" id="UP000694501"/>
    </source>
</evidence>
<organism evidence="3 4">
    <name type="scientific">Streptomyces tardus</name>
    <dbReference type="NCBI Taxonomy" id="2780544"/>
    <lineage>
        <taxon>Bacteria</taxon>
        <taxon>Bacillati</taxon>
        <taxon>Actinomycetota</taxon>
        <taxon>Actinomycetes</taxon>
        <taxon>Kitasatosporales</taxon>
        <taxon>Streptomycetaceae</taxon>
        <taxon>Streptomyces</taxon>
    </lineage>
</organism>
<gene>
    <name evidence="3" type="ORF">JGS22_025705</name>
</gene>
<dbReference type="CDD" id="cd05245">
    <property type="entry name" value="SDR_a2"/>
    <property type="match status" value="1"/>
</dbReference>
<proteinExistence type="predicted"/>
<name>A0A949JRI3_9ACTN</name>
<keyword evidence="4" id="KW-1185">Reference proteome</keyword>
<dbReference type="Gene3D" id="3.40.50.720">
    <property type="entry name" value="NAD(P)-binding Rossmann-like Domain"/>
    <property type="match status" value="1"/>
</dbReference>
<feature type="domain" description="NAD(P)-binding" evidence="2">
    <location>
        <begin position="156"/>
        <end position="261"/>
    </location>
</feature>
<feature type="compositionally biased region" description="Low complexity" evidence="1">
    <location>
        <begin position="35"/>
        <end position="45"/>
    </location>
</feature>
<evidence type="ECO:0000256" key="1">
    <source>
        <dbReference type="SAM" id="MobiDB-lite"/>
    </source>
</evidence>
<reference evidence="3" key="1">
    <citation type="submission" date="2021-06" db="EMBL/GenBank/DDBJ databases">
        <title>Sequencing of actinobacteria type strains.</title>
        <authorList>
            <person name="Nguyen G.-S."/>
            <person name="Wentzel A."/>
        </authorList>
    </citation>
    <scope>NUCLEOTIDE SEQUENCE</scope>
    <source>
        <strain evidence="3">P38-E01</strain>
    </source>
</reference>
<sequence>MVRRSRSGVRCGGGSPRRACGKRPSLRGAKGCPCPAAGPGRTPASRPRPRPRPAGGRGGEEREIVAAGTYAPRCGRTRPTRVAVAAPGSGGWAAANRVRGYAPGVARRERRIGPAATTQWRTGSPTRRQRWRGAATLPSGRVRSRRGAAVHTLVTGASGYVGGRLVPELLAAGHRVRCLARTPSKLADTPWADEVEVVRGDVTDPRSLAEALDGMDAAYYLVHALGSGSGFERADAEAARTFGRACREAGVGRIVYLGGLTPAGVPERELSPHLRSRAEVGRILLDSGVPTAVLRAAVIIGSGSASFEMLRYLTERLPIMVTPSWLRTRVQPVAIRDVLRCLVGCAELPAEVARTFDVGGPDVLTYRDMMRRYAAVAELPRRIVVPVPVLTPSLSSHWVGLVTPVPSSIARPLTESLRHEVVCRENDIERYVPPPAGAPYGFDEALRLALRRIKEAQVSTRWSSASWPGAPSDPLPTDPDWSGGSLYTDERAKDVDASPQELWRVIEGIGGENGWYSLPLAWSLRGWMDRLTGGVGLRRGRRDAARLRTGDALDFWRVEAIERGQLLRLRAEMRLPGLAWLELRVVTRSDGGTEYRQRALFHPRGLAGQLYWWSVSPFHALVFGGMARNIATAANKSRDTTVKHG</sequence>
<dbReference type="GO" id="GO:0044877">
    <property type="term" value="F:protein-containing complex binding"/>
    <property type="evidence" value="ECO:0007669"/>
    <property type="project" value="TreeGrafter"/>
</dbReference>
<dbReference type="Pfam" id="PF11066">
    <property type="entry name" value="DUF2867"/>
    <property type="match status" value="1"/>
</dbReference>
<dbReference type="InterPro" id="IPR021295">
    <property type="entry name" value="DUF2867"/>
</dbReference>
<dbReference type="PANTHER" id="PTHR12126">
    <property type="entry name" value="NADH-UBIQUINONE OXIDOREDUCTASE 39 KDA SUBUNIT-RELATED"/>
    <property type="match status" value="1"/>
</dbReference>
<comment type="caution">
    <text evidence="3">The sequence shown here is derived from an EMBL/GenBank/DDBJ whole genome shotgun (WGS) entry which is preliminary data.</text>
</comment>
<evidence type="ECO:0000259" key="2">
    <source>
        <dbReference type="Pfam" id="PF13460"/>
    </source>
</evidence>